<proteinExistence type="predicted"/>
<sequence length="263" mass="29589">MKAPLMSLLLSLLCMIALTAAAARPFRPRGRCPNNWFHIQFVSIAENVVPASETAPTPDFSFFTDVLKLSQAQIEKVTNDAMKFFKDKYGVDFTDTEPNDLGVRETEDAMLIPFQLSPKIEYQVTFNTFILTGRPYSKCYENRDGGFAVSFKREQKLFGTYGGSEGKPIGTNDAIVYGFYSIPLRIHRKPLVIRYTSGSPARLETNDGFLIINCDLFSKFLGHGTARGVSVFTPEGNGMIRTSIRNVFTFPAQPRQLSSYYYF</sequence>
<protein>
    <submittedName>
        <fullName evidence="2">Uncharacterized protein</fullName>
    </submittedName>
</protein>
<feature type="signal peptide" evidence="1">
    <location>
        <begin position="1"/>
        <end position="23"/>
    </location>
</feature>
<accession>A0A1X7TEU6</accession>
<dbReference type="AlphaFoldDB" id="A0A1X7TEU6"/>
<evidence type="ECO:0000256" key="1">
    <source>
        <dbReference type="SAM" id="SignalP"/>
    </source>
</evidence>
<name>A0A1X7TEU6_AMPQE</name>
<reference evidence="2" key="1">
    <citation type="submission" date="2017-05" db="UniProtKB">
        <authorList>
            <consortium name="EnsemblMetazoa"/>
        </authorList>
    </citation>
    <scope>IDENTIFICATION</scope>
</reference>
<evidence type="ECO:0000313" key="2">
    <source>
        <dbReference type="EnsemblMetazoa" id="Aqu2.1.13153_001"/>
    </source>
</evidence>
<keyword evidence="1" id="KW-0732">Signal</keyword>
<dbReference type="InParanoid" id="A0A1X7TEU6"/>
<organism evidence="2">
    <name type="scientific">Amphimedon queenslandica</name>
    <name type="common">Sponge</name>
    <dbReference type="NCBI Taxonomy" id="400682"/>
    <lineage>
        <taxon>Eukaryota</taxon>
        <taxon>Metazoa</taxon>
        <taxon>Porifera</taxon>
        <taxon>Demospongiae</taxon>
        <taxon>Heteroscleromorpha</taxon>
        <taxon>Haplosclerida</taxon>
        <taxon>Niphatidae</taxon>
        <taxon>Amphimedon</taxon>
    </lineage>
</organism>
<dbReference type="EnsemblMetazoa" id="Aqu2.1.13153_001">
    <property type="protein sequence ID" value="Aqu2.1.13153_001"/>
    <property type="gene ID" value="Aqu2.1.13153"/>
</dbReference>
<feature type="chain" id="PRO_5010884412" evidence="1">
    <location>
        <begin position="24"/>
        <end position="263"/>
    </location>
</feature>